<name>A0ABW9VFV1_9BURK</name>
<evidence type="ECO:0000313" key="5">
    <source>
        <dbReference type="Proteomes" id="UP000478090"/>
    </source>
</evidence>
<dbReference type="PROSITE" id="PS50005">
    <property type="entry name" value="TPR"/>
    <property type="match status" value="2"/>
</dbReference>
<feature type="domain" description="Transglutaminase-like" evidence="3">
    <location>
        <begin position="330"/>
        <end position="399"/>
    </location>
</feature>
<reference evidence="4 5" key="1">
    <citation type="submission" date="2019-12" db="EMBL/GenBank/DDBJ databases">
        <title>Novel species isolated from a subtropical stream in China.</title>
        <authorList>
            <person name="Lu H."/>
        </authorList>
    </citation>
    <scope>NUCLEOTIDE SEQUENCE [LARGE SCALE GENOMIC DNA]</scope>
    <source>
        <strain evidence="4 5">CY13W</strain>
    </source>
</reference>
<dbReference type="PANTHER" id="PTHR11102">
    <property type="entry name" value="SEL-1-LIKE PROTEIN"/>
    <property type="match status" value="1"/>
</dbReference>
<dbReference type="InterPro" id="IPR050767">
    <property type="entry name" value="Sel1_AlgK"/>
</dbReference>
<dbReference type="Pfam" id="PF01841">
    <property type="entry name" value="Transglut_core"/>
    <property type="match status" value="1"/>
</dbReference>
<accession>A0ABW9VFV1</accession>
<dbReference type="PANTHER" id="PTHR11102:SF160">
    <property type="entry name" value="ERAD-ASSOCIATED E3 UBIQUITIN-PROTEIN LIGASE COMPONENT HRD3"/>
    <property type="match status" value="1"/>
</dbReference>
<proteinExistence type="predicted"/>
<feature type="chain" id="PRO_5047229080" evidence="2">
    <location>
        <begin position="18"/>
        <end position="1802"/>
    </location>
</feature>
<dbReference type="RefSeq" id="WP_161037890.1">
    <property type="nucleotide sequence ID" value="NZ_WWCM01000002.1"/>
</dbReference>
<evidence type="ECO:0000256" key="1">
    <source>
        <dbReference type="PROSITE-ProRule" id="PRU00339"/>
    </source>
</evidence>
<dbReference type="Proteomes" id="UP000478090">
    <property type="component" value="Unassembled WGS sequence"/>
</dbReference>
<sequence length="1802" mass="201039">MRPVFVLLAAAPALVFAAPAAKLQPDAPGFSRNPSLPRWIAPLAEVPATERTTPVVTRLSETQTLLAATPATLYNRAIQVNDSSELGKIGQSLISYFSQYQKLTLHRVMILRGSQQIDHTASVSIRPMQRETEIESGMLGGATTLQLLLNDVRIGDTLWLTYTIEGENPVMGKFWSGDYSWDSLYPVERRAITVLHPRNRPLQWRQLGDFHSEKLTPKIDTQGELVRIRFAGHAIEAVEPEPSIPASYLPVRMLQLSEYQDWQGVARWADSLFPKLPASPALKALVRQFSQQSDAAGRAAAALHWVQNEIRYFSVSIGENSHRPQAPDVVLQRRYGDCKDKSYLLVSLLRELGIQAQPLLVSASTPQFPAKVLPSANWFNHVIVQISIDGKDYYVDPTRINQPEPLAALPIAFPGAQVLAVNASTTQLSAIPERSETLPTFEHREEITIKDFNGAATLVSRDIYRSTYADAMRSYFSKLSANEQKKAVLSKYEKLYPGVSLQGTPNYQDLMQDNRIEITSELQLPKAISLKDHAYHVAMSSQILDGALDIPAKLVRNFPFAPAGGLYSGRYRLQIHWPEQVRRNDQPSQKMIDNPYFQAREEFGLRGADVDYLFDFHIKQREVPAAALPQLGEQARLLNEFVEGSLRVQESAVEKEASRKVSMRDLESLRDSYQIMEIIEQVRDKKDSEISAEQACTLLYLQHDLHEFIGPDAIQMGKRMERKLNAGSAAAPAECMIRLWLARGNSAEALASAQRLQEAGTSDLLQRELAWADYYAGNTAAALERMSRYRAARERSNGGMIQSADAASHIALLQRAGLALPSDLEQFARDIPDGPWPRPILAMQLGLISQQDLLKQVDAMRRDLQALAREEAWFYIGQRRLADKDLAGARLAFKWVKGHGLRNQPLARQAQRELQRDLSEDKLAAAGQQAKLNKDYPSAVGYWQRGAAGGSAASQYALAMAKLGGIGTQRSTSEAVQLLEQAAAQDYPEAQTMLGLLFGEGEGVKRDVPKALALLERSAAKGEAAAQQELGRRYRHGDGVNTDYARALYWLQLAADQGRDEAMAELAAMYSNGEGIERDHDLAMYWNQRSAIYDNISAAFNIAYALENGNGAPVDYSRAMTLYRLAAERGHVTAINNIGALYENGYGVRQDFAEAIKWYRKAADRGMALSIKNLAVMYKEGNGVAKDMQQAEKLFRDAAERGNAYASSELGYIYDTVKNDVEQARLWYEKAAEQHHPMAEYNLAILYGGTRLGKPDLQKMRYWHQRAADDGDETSQFIYGRILVFGIGTKADTSLGLQYLQNAADQNNADAQGLLGRLLMFGIRTKADPLRAHQLLVKAANNGIVDSMLDLGDYYESGRGEKIDYPQAAQWYAKASEHSLEGTVKLGHLLTSKNLDPARGQRLLEDANKQTSAAQYQQLAKIYADIQQRDKAVWAYERALELLPQTGAIDDKLSHTILQGYSKYLQDIHRHNAALPYAERSLTLAQQLYPADDDDLLEETESVCDLYQMTGQYPKAEACYLALLQHKERLSGARSATVAELLHSISGLYQAMQHYEQAYDFARRALEINQSVNGAGLDGTERNLAVVVAEMGQYQQAEKMLQSLINRLQSDPEKNQYKITSAEHLMGEIYLRWEHNEQADSLLQTALTRTQAVSPSNKDYIATLQNSLARSRIALARYADAEALLAQARQQQESSAPDDAATHDVNRFLTGRLLNQQNQYERALTKLKEVQHLRETMPIYGKCDVAEVLQEIAVSYQGLGQTDSARAALQAALEMRLAVLGAQHPHVLEIRRQLANLNSKKI</sequence>
<dbReference type="InterPro" id="IPR038765">
    <property type="entry name" value="Papain-like_cys_pep_sf"/>
</dbReference>
<dbReference type="SUPFAM" id="SSF54001">
    <property type="entry name" value="Cysteine proteinases"/>
    <property type="match status" value="1"/>
</dbReference>
<dbReference type="SMART" id="SM00671">
    <property type="entry name" value="SEL1"/>
    <property type="match status" value="12"/>
</dbReference>
<dbReference type="SMART" id="SM00460">
    <property type="entry name" value="TGc"/>
    <property type="match status" value="1"/>
</dbReference>
<evidence type="ECO:0000259" key="3">
    <source>
        <dbReference type="SMART" id="SM00460"/>
    </source>
</evidence>
<evidence type="ECO:0000313" key="4">
    <source>
        <dbReference type="EMBL" id="MYM38489.1"/>
    </source>
</evidence>
<dbReference type="InterPro" id="IPR019734">
    <property type="entry name" value="TPR_rpt"/>
</dbReference>
<protein>
    <submittedName>
        <fullName evidence="4">Tetratricopeptide repeat protein</fullName>
    </submittedName>
</protein>
<dbReference type="SMART" id="SM00028">
    <property type="entry name" value="TPR"/>
    <property type="match status" value="5"/>
</dbReference>
<dbReference type="Gene3D" id="1.25.40.10">
    <property type="entry name" value="Tetratricopeptide repeat domain"/>
    <property type="match status" value="4"/>
</dbReference>
<dbReference type="Pfam" id="PF13424">
    <property type="entry name" value="TPR_12"/>
    <property type="match status" value="1"/>
</dbReference>
<comment type="caution">
    <text evidence="4">The sequence shown here is derived from an EMBL/GenBank/DDBJ whole genome shotgun (WGS) entry which is preliminary data.</text>
</comment>
<organism evidence="4 5">
    <name type="scientific">Duganella qianjiadongensis</name>
    <dbReference type="NCBI Taxonomy" id="2692176"/>
    <lineage>
        <taxon>Bacteria</taxon>
        <taxon>Pseudomonadati</taxon>
        <taxon>Pseudomonadota</taxon>
        <taxon>Betaproteobacteria</taxon>
        <taxon>Burkholderiales</taxon>
        <taxon>Oxalobacteraceae</taxon>
        <taxon>Telluria group</taxon>
        <taxon>Duganella</taxon>
    </lineage>
</organism>
<dbReference type="InterPro" id="IPR024618">
    <property type="entry name" value="DUF3857"/>
</dbReference>
<dbReference type="Gene3D" id="3.10.620.30">
    <property type="match status" value="1"/>
</dbReference>
<feature type="repeat" description="TPR" evidence="1">
    <location>
        <begin position="1413"/>
        <end position="1446"/>
    </location>
</feature>
<keyword evidence="5" id="KW-1185">Reference proteome</keyword>
<feature type="repeat" description="TPR" evidence="1">
    <location>
        <begin position="1539"/>
        <end position="1572"/>
    </location>
</feature>
<dbReference type="InterPro" id="IPR006597">
    <property type="entry name" value="Sel1-like"/>
</dbReference>
<dbReference type="InterPro" id="IPR011990">
    <property type="entry name" value="TPR-like_helical_dom_sf"/>
</dbReference>
<dbReference type="InterPro" id="IPR002931">
    <property type="entry name" value="Transglutaminase-like"/>
</dbReference>
<gene>
    <name evidence="4" type="ORF">GTP27_04005</name>
</gene>
<evidence type="ECO:0000256" key="2">
    <source>
        <dbReference type="SAM" id="SignalP"/>
    </source>
</evidence>
<dbReference type="Pfam" id="PF08238">
    <property type="entry name" value="Sel1"/>
    <property type="match status" value="12"/>
</dbReference>
<dbReference type="SUPFAM" id="SSF48452">
    <property type="entry name" value="TPR-like"/>
    <property type="match status" value="2"/>
</dbReference>
<keyword evidence="2" id="KW-0732">Signal</keyword>
<feature type="signal peptide" evidence="2">
    <location>
        <begin position="1"/>
        <end position="17"/>
    </location>
</feature>
<dbReference type="EMBL" id="WWCM01000002">
    <property type="protein sequence ID" value="MYM38489.1"/>
    <property type="molecule type" value="Genomic_DNA"/>
</dbReference>
<keyword evidence="1" id="KW-0802">TPR repeat</keyword>
<dbReference type="Gene3D" id="2.60.40.3140">
    <property type="match status" value="1"/>
</dbReference>
<dbReference type="SUPFAM" id="SSF81901">
    <property type="entry name" value="HCP-like"/>
    <property type="match status" value="3"/>
</dbReference>
<dbReference type="Pfam" id="PF12969">
    <property type="entry name" value="DUF3857"/>
    <property type="match status" value="1"/>
</dbReference>